<protein>
    <submittedName>
        <fullName evidence="1">Uncharacterized protein</fullName>
    </submittedName>
</protein>
<dbReference type="AlphaFoldDB" id="A0A167GRY3"/>
<evidence type="ECO:0000313" key="2">
    <source>
        <dbReference type="Proteomes" id="UP000076830"/>
    </source>
</evidence>
<dbReference type="InterPro" id="IPR013431">
    <property type="entry name" value="Delta_60_rpt"/>
</dbReference>
<dbReference type="Proteomes" id="UP000076830">
    <property type="component" value="Chromosome"/>
</dbReference>
<reference evidence="1 2" key="1">
    <citation type="submission" date="2016-04" db="EMBL/GenBank/DDBJ databases">
        <title>Complete genome sequence of Dokdonella koreensis DS-123T.</title>
        <authorList>
            <person name="Kim J.F."/>
            <person name="Lee H."/>
            <person name="Kwak M.-J."/>
        </authorList>
    </citation>
    <scope>NUCLEOTIDE SEQUENCE [LARGE SCALE GENOMIC DNA]</scope>
    <source>
        <strain evidence="1 2">DS-123</strain>
    </source>
</reference>
<name>A0A167GRY3_9GAMM</name>
<evidence type="ECO:0000313" key="1">
    <source>
        <dbReference type="EMBL" id="ANB17342.1"/>
    </source>
</evidence>
<accession>A0A167GRY3</accession>
<dbReference type="Pfam" id="PF17164">
    <property type="entry name" value="DUF5122"/>
    <property type="match status" value="2"/>
</dbReference>
<gene>
    <name evidence="1" type="ORF">I596_1312</name>
</gene>
<sequence length="97" mass="9948">MVNAIAVQSGGRVAFGGQFEFVQGTPRRHLARLGADGRVDAGLAADVAGRAFPGIDAIPAGPGDTLPVGGRFTSIGGQSRNRVARLRGERIFAGGFE</sequence>
<organism evidence="1 2">
    <name type="scientific">Dokdonella koreensis DS-123</name>
    <dbReference type="NCBI Taxonomy" id="1300342"/>
    <lineage>
        <taxon>Bacteria</taxon>
        <taxon>Pseudomonadati</taxon>
        <taxon>Pseudomonadota</taxon>
        <taxon>Gammaproteobacteria</taxon>
        <taxon>Lysobacterales</taxon>
        <taxon>Rhodanobacteraceae</taxon>
        <taxon>Dokdonella</taxon>
    </lineage>
</organism>
<dbReference type="STRING" id="1300342.I596_1312"/>
<dbReference type="OrthoDB" id="9802683at2"/>
<proteinExistence type="predicted"/>
<dbReference type="RefSeq" id="WP_067645479.1">
    <property type="nucleotide sequence ID" value="NZ_CP015249.1"/>
</dbReference>
<dbReference type="KEGG" id="dko:I596_1312"/>
<keyword evidence="2" id="KW-1185">Reference proteome</keyword>
<dbReference type="EMBL" id="CP015249">
    <property type="protein sequence ID" value="ANB17342.1"/>
    <property type="molecule type" value="Genomic_DNA"/>
</dbReference>